<dbReference type="GO" id="GO:0010598">
    <property type="term" value="C:NAD(P)H dehydrogenase complex (plastoquinone)"/>
    <property type="evidence" value="ECO:0007669"/>
    <property type="project" value="InterPro"/>
</dbReference>
<dbReference type="RefSeq" id="NP_001324709.1">
    <property type="nucleotide sequence ID" value="NM_001335068.1"/>
</dbReference>
<feature type="transmembrane region" description="Helical" evidence="2">
    <location>
        <begin position="137"/>
        <end position="162"/>
    </location>
</feature>
<dbReference type="Araport" id="AT2G01590"/>
<evidence type="ECO:0000256" key="1">
    <source>
        <dbReference type="SAM" id="MobiDB-lite"/>
    </source>
</evidence>
<reference evidence="4 5" key="1">
    <citation type="journal article" date="1999" name="Nature">
        <title>Sequence and analysis of chromosome 2 of the plant Arabidopsis thaliana.</title>
        <authorList>
            <person name="Lin X."/>
            <person name="Kaul S."/>
            <person name="Rounsley S."/>
            <person name="Shea T.P."/>
            <person name="Benito M.I."/>
            <person name="Town C.D."/>
            <person name="Fujii C.Y."/>
            <person name="Mason T."/>
            <person name="Bowman C.L."/>
            <person name="Barnstead M."/>
            <person name="Feldblyum T.V."/>
            <person name="Buell C.R."/>
            <person name="Ketchum K.A."/>
            <person name="Lee J."/>
            <person name="Ronning C.M."/>
            <person name="Koo H.L."/>
            <person name="Moffat K.S."/>
            <person name="Cronin L.A."/>
            <person name="Shen M."/>
            <person name="Pai G."/>
            <person name="Van Aken S."/>
            <person name="Umayam L."/>
            <person name="Tallon L.J."/>
            <person name="Gill J.E."/>
            <person name="Adams M.D."/>
            <person name="Carrera A.J."/>
            <person name="Creasy T.H."/>
            <person name="Goodman H.M."/>
            <person name="Somerville C.R."/>
            <person name="Copenhaver G.P."/>
            <person name="Preuss D."/>
            <person name="Nierman W.C."/>
            <person name="White O."/>
            <person name="Eisen J.A."/>
            <person name="Salzberg S.L."/>
            <person name="Fraser C.M."/>
            <person name="Venter J.C."/>
        </authorList>
    </citation>
    <scope>NUCLEOTIDE SEQUENCE [LARGE SCALE GENOMIC DNA]</scope>
    <source>
        <strain evidence="5">cv. Columbia</strain>
    </source>
</reference>
<dbReference type="EMBL" id="CP002685">
    <property type="protein sequence ID" value="ANM62560.1"/>
    <property type="molecule type" value="Genomic_DNA"/>
</dbReference>
<dbReference type="TAIR" id="AT2G01590">
    <property type="gene designation" value="CRR3"/>
</dbReference>
<protein>
    <submittedName>
        <fullName evidence="4">Chlororespiratory reduction 3</fullName>
    </submittedName>
</protein>
<evidence type="ECO:0007829" key="7">
    <source>
        <dbReference type="PeptideAtlas" id="A0A1P8B0Z4"/>
    </source>
</evidence>
<dbReference type="Proteomes" id="UP000006548">
    <property type="component" value="Chromosome 2"/>
</dbReference>
<evidence type="ECO:0000313" key="5">
    <source>
        <dbReference type="Proteomes" id="UP000006548"/>
    </source>
</evidence>
<evidence type="ECO:0000256" key="2">
    <source>
        <dbReference type="SAM" id="Phobius"/>
    </source>
</evidence>
<dbReference type="PANTHER" id="PTHR36340">
    <property type="entry name" value="NAD(P)H DEHYDROGENASE SUBUNIT CRR3, CHLOROPLASTIC-RELATED"/>
    <property type="match status" value="1"/>
</dbReference>
<dbReference type="OrthoDB" id="786513at2759"/>
<evidence type="ECO:0000313" key="6">
    <source>
        <dbReference type="TAIR" id="AT2G01590"/>
    </source>
</evidence>
<reference evidence="5" key="2">
    <citation type="journal article" date="2017" name="Plant J.">
        <title>Araport11: a complete reannotation of the Arabidopsis thaliana reference genome.</title>
        <authorList>
            <person name="Cheng C.Y."/>
            <person name="Krishnakumar V."/>
            <person name="Chan A.P."/>
            <person name="Thibaud-Nissen F."/>
            <person name="Schobel S."/>
            <person name="Town C.D."/>
        </authorList>
    </citation>
    <scope>GENOME REANNOTATION</scope>
    <source>
        <strain evidence="5">cv. Columbia</strain>
    </source>
</reference>
<keyword evidence="5" id="KW-1185">Reference proteome</keyword>
<dbReference type="GeneID" id="814688"/>
<keyword evidence="2" id="KW-0812">Transmembrane</keyword>
<keyword evidence="2" id="KW-1133">Transmembrane helix</keyword>
<dbReference type="PANTHER" id="PTHR36340:SF1">
    <property type="entry name" value="NAD(P)H DEHYDROGENASE SUBUNIT CRR3, CHLOROPLASTIC-RELATED"/>
    <property type="match status" value="1"/>
</dbReference>
<dbReference type="ProteomicsDB" id="214328"/>
<evidence type="ECO:0007829" key="8">
    <source>
        <dbReference type="ProteomicsDB" id="A0A1P8B0Z4"/>
    </source>
</evidence>
<accession>A0A1P8B0Z4</accession>
<feature type="compositionally biased region" description="Polar residues" evidence="1">
    <location>
        <begin position="53"/>
        <end position="64"/>
    </location>
</feature>
<evidence type="ECO:0000313" key="3">
    <source>
        <dbReference type="Araport" id="AT2G01590"/>
    </source>
</evidence>
<feature type="compositionally biased region" description="Low complexity" evidence="1">
    <location>
        <begin position="30"/>
        <end position="45"/>
    </location>
</feature>
<keyword evidence="2" id="KW-0472">Membrane</keyword>
<name>A0A1P8B0Z4_ARATH</name>
<dbReference type="GO" id="GO:0009535">
    <property type="term" value="C:chloroplast thylakoid membrane"/>
    <property type="evidence" value="ECO:0007669"/>
    <property type="project" value="InterPro"/>
</dbReference>
<gene>
    <name evidence="4 6" type="primary">CRR3</name>
    <name evidence="4" type="synonym">CHLORORESPIRATORY REDUCTION 3</name>
    <name evidence="3 4" type="ordered locus">At2g01590</name>
    <name evidence="4" type="ORF">F2I9.21</name>
    <name evidence="4" type="ORF">F2I9_21</name>
</gene>
<dbReference type="InterPro" id="IPR038931">
    <property type="entry name" value="CRR3"/>
</dbReference>
<sequence length="174" mass="19264">MAVLSTIYSITRASTPTMASLTNDSPSPLPSSSPSKLPSPTSPSKKPLKLRQVSKQMGSQNQQRRGNKPSIAQIERAFGSGSYRDSEGEMDMNTVFDELLLGHANKFESKIEKKLREIGEIFVARTEPKLRSSGKPVLMFTIQWILPIWIMSLLVACGVIKLPFSIPFLDDLII</sequence>
<organism evidence="4 5">
    <name type="scientific">Arabidopsis thaliana</name>
    <name type="common">Mouse-ear cress</name>
    <dbReference type="NCBI Taxonomy" id="3702"/>
    <lineage>
        <taxon>Eukaryota</taxon>
        <taxon>Viridiplantae</taxon>
        <taxon>Streptophyta</taxon>
        <taxon>Embryophyta</taxon>
        <taxon>Tracheophyta</taxon>
        <taxon>Spermatophyta</taxon>
        <taxon>Magnoliopsida</taxon>
        <taxon>eudicotyledons</taxon>
        <taxon>Gunneridae</taxon>
        <taxon>Pentapetalae</taxon>
        <taxon>rosids</taxon>
        <taxon>malvids</taxon>
        <taxon>Brassicales</taxon>
        <taxon>Brassicaceae</taxon>
        <taxon>Camelineae</taxon>
        <taxon>Arabidopsis</taxon>
    </lineage>
</organism>
<feature type="region of interest" description="Disordered" evidence="1">
    <location>
        <begin position="14"/>
        <end position="72"/>
    </location>
</feature>
<dbReference type="GO" id="GO:0009773">
    <property type="term" value="P:photosynthetic electron transport in photosystem I"/>
    <property type="evidence" value="ECO:0007669"/>
    <property type="project" value="InterPro"/>
</dbReference>
<feature type="compositionally biased region" description="Polar residues" evidence="1">
    <location>
        <begin position="14"/>
        <end position="24"/>
    </location>
</feature>
<dbReference type="ExpressionAtlas" id="A0A1P8B0Z4">
    <property type="expression patterns" value="baseline and differential"/>
</dbReference>
<evidence type="ECO:0000313" key="4">
    <source>
        <dbReference type="EMBL" id="ANM62560.1"/>
    </source>
</evidence>
<keyword evidence="7 8" id="KW-1267">Proteomics identification</keyword>
<proteinExistence type="evidence at protein level"/>
<dbReference type="AlphaFoldDB" id="A0A1P8B0Z4"/>